<evidence type="ECO:0000313" key="2">
    <source>
        <dbReference type="EMBL" id="RHW40667.1"/>
    </source>
</evidence>
<proteinExistence type="predicted"/>
<comment type="caution">
    <text evidence="2">The sequence shown here is derived from an EMBL/GenBank/DDBJ whole genome shotgun (WGS) entry which is preliminary data.</text>
</comment>
<evidence type="ECO:0000256" key="1">
    <source>
        <dbReference type="PROSITE-ProRule" id="PRU00339"/>
    </source>
</evidence>
<dbReference type="Pfam" id="PF14559">
    <property type="entry name" value="TPR_19"/>
    <property type="match status" value="1"/>
</dbReference>
<keyword evidence="3" id="KW-1185">Reference proteome</keyword>
<dbReference type="AlphaFoldDB" id="A0A417YU06"/>
<organism evidence="2 3">
    <name type="scientific">Neobacillus notoginsengisoli</name>
    <dbReference type="NCBI Taxonomy" id="1578198"/>
    <lineage>
        <taxon>Bacteria</taxon>
        <taxon>Bacillati</taxon>
        <taxon>Bacillota</taxon>
        <taxon>Bacilli</taxon>
        <taxon>Bacillales</taxon>
        <taxon>Bacillaceae</taxon>
        <taxon>Neobacillus</taxon>
    </lineage>
</organism>
<gene>
    <name evidence="2" type="ORF">D1B31_10750</name>
</gene>
<dbReference type="PROSITE" id="PS50005">
    <property type="entry name" value="TPR"/>
    <property type="match status" value="1"/>
</dbReference>
<dbReference type="Gene3D" id="1.25.40.10">
    <property type="entry name" value="Tetratricopeptide repeat domain"/>
    <property type="match status" value="1"/>
</dbReference>
<dbReference type="InterPro" id="IPR011990">
    <property type="entry name" value="TPR-like_helical_dom_sf"/>
</dbReference>
<keyword evidence="1" id="KW-0802">TPR repeat</keyword>
<dbReference type="Proteomes" id="UP000284416">
    <property type="component" value="Unassembled WGS sequence"/>
</dbReference>
<dbReference type="InterPro" id="IPR019734">
    <property type="entry name" value="TPR_rpt"/>
</dbReference>
<accession>A0A417YU06</accession>
<name>A0A417YU06_9BACI</name>
<dbReference type="EMBL" id="QWEG01000006">
    <property type="protein sequence ID" value="RHW40667.1"/>
    <property type="molecule type" value="Genomic_DNA"/>
</dbReference>
<protein>
    <submittedName>
        <fullName evidence="2">Tetratricopeptide repeat protein</fullName>
    </submittedName>
</protein>
<evidence type="ECO:0000313" key="3">
    <source>
        <dbReference type="Proteomes" id="UP000284416"/>
    </source>
</evidence>
<reference evidence="2 3" key="1">
    <citation type="journal article" date="2017" name="Int. J. Syst. Evol. Microbiol.">
        <title>Bacillus notoginsengisoli sp. nov., a novel bacterium isolated from the rhizosphere of Panax notoginseng.</title>
        <authorList>
            <person name="Zhang M.Y."/>
            <person name="Cheng J."/>
            <person name="Cai Y."/>
            <person name="Zhang T.Y."/>
            <person name="Wu Y.Y."/>
            <person name="Manikprabhu D."/>
            <person name="Li W.J."/>
            <person name="Zhang Y.X."/>
        </authorList>
    </citation>
    <scope>NUCLEOTIDE SEQUENCE [LARGE SCALE GENOMIC DNA]</scope>
    <source>
        <strain evidence="2 3">JCM 30743</strain>
    </source>
</reference>
<dbReference type="SUPFAM" id="SSF48452">
    <property type="entry name" value="TPR-like"/>
    <property type="match status" value="1"/>
</dbReference>
<sequence>MTAMKKSGEENIILFPNVERRLAEKGIEALQVKNYREAADFLEQAYELDPANSDVMAALVLAYFEAGALRKAKELCREMLLTGAGDYFQLTEMYLTILIQLHEYSEITEVLEALFEEREVPPEKTEHFQTILEFCKRMAENEPLHKSMEQLDEDNPAYKEAVEIRPGELDFFKLNDLREQVVIAGKLASQPIDPLLPEIRRFLGADTGHPFLKTMLLNVCKEQQINTPLTVMKFGIKQDFIPNELPELHLIPIEVKIARLLEEELEQSEPVLLESVLSLVHRHYIAVYPFELKPVSPAAWAAAFHYTAIAYLGSSPDMESVGQIYKGEEGDMAKAVKWIEKVEEISYPII</sequence>
<feature type="repeat" description="TPR" evidence="1">
    <location>
        <begin position="19"/>
        <end position="52"/>
    </location>
</feature>